<proteinExistence type="predicted"/>
<keyword evidence="1" id="KW-0963">Cytoplasm</keyword>
<dbReference type="Proteomes" id="UP001597024">
    <property type="component" value="Unassembled WGS sequence"/>
</dbReference>
<accession>A0ABW3E539</accession>
<dbReference type="PANTHER" id="PTHR30135">
    <property type="entry name" value="UNCHARACTERIZED PROTEIN YVCK-RELATED"/>
    <property type="match status" value="1"/>
</dbReference>
<evidence type="ECO:0000256" key="1">
    <source>
        <dbReference type="ARBA" id="ARBA00022490"/>
    </source>
</evidence>
<comment type="caution">
    <text evidence="2">The sequence shown here is derived from an EMBL/GenBank/DDBJ whole genome shotgun (WGS) entry which is preliminary data.</text>
</comment>
<name>A0ABW3E539_9ACTN</name>
<dbReference type="EMBL" id="JBHTHX010002259">
    <property type="protein sequence ID" value="MFD0890166.1"/>
    <property type="molecule type" value="Genomic_DNA"/>
</dbReference>
<feature type="non-terminal residue" evidence="2">
    <location>
        <position position="1"/>
    </location>
</feature>
<evidence type="ECO:0000313" key="2">
    <source>
        <dbReference type="EMBL" id="MFD0890166.1"/>
    </source>
</evidence>
<organism evidence="2 3">
    <name type="scientific">Streptosporangium algeriense</name>
    <dbReference type="NCBI Taxonomy" id="1682748"/>
    <lineage>
        <taxon>Bacteria</taxon>
        <taxon>Bacillati</taxon>
        <taxon>Actinomycetota</taxon>
        <taxon>Actinomycetes</taxon>
        <taxon>Streptosporangiales</taxon>
        <taxon>Streptosporangiaceae</taxon>
        <taxon>Streptosporangium</taxon>
    </lineage>
</organism>
<evidence type="ECO:0000313" key="3">
    <source>
        <dbReference type="Proteomes" id="UP001597024"/>
    </source>
</evidence>
<dbReference type="Gene3D" id="3.40.50.10680">
    <property type="entry name" value="CofD-like domains"/>
    <property type="match status" value="1"/>
</dbReference>
<dbReference type="InterPro" id="IPR038136">
    <property type="entry name" value="CofD-like_dom_sf"/>
</dbReference>
<keyword evidence="3" id="KW-1185">Reference proteome</keyword>
<protein>
    <submittedName>
        <fullName evidence="2">2-phospho-L-lactate transferase CofD family protein</fullName>
    </submittedName>
</protein>
<keyword evidence="2" id="KW-0808">Transferase</keyword>
<dbReference type="Pfam" id="PF01933">
    <property type="entry name" value="CofD"/>
    <property type="match status" value="1"/>
</dbReference>
<dbReference type="InterPro" id="IPR010119">
    <property type="entry name" value="Gluconeogen_factor"/>
</dbReference>
<reference evidence="3" key="1">
    <citation type="journal article" date="2019" name="Int. J. Syst. Evol. Microbiol.">
        <title>The Global Catalogue of Microorganisms (GCM) 10K type strain sequencing project: providing services to taxonomists for standard genome sequencing and annotation.</title>
        <authorList>
            <consortium name="The Broad Institute Genomics Platform"/>
            <consortium name="The Broad Institute Genome Sequencing Center for Infectious Disease"/>
            <person name="Wu L."/>
            <person name="Ma J."/>
        </authorList>
    </citation>
    <scope>NUCLEOTIDE SEQUENCE [LARGE SCALE GENOMIC DNA]</scope>
    <source>
        <strain evidence="3">CCUG 62974</strain>
    </source>
</reference>
<sequence length="190" mass="20326">LHGRVLPMASVPLDIAAEVELDGRVSTVYGQVACALTPGRVRAISLLPTDPPACPEAVQAVLEADWVVFGPGSWFTSVLPHLKVPELADALLRTRARRLVALNLAPQPGETDGFSPQKHLEVLRQHAPSLSIDVVLADTGVAEDGEELEKAAAELGGRLVMAPVADEDGSPRHDAQRLASVLDEIFREKR</sequence>
<dbReference type="GO" id="GO:0016740">
    <property type="term" value="F:transferase activity"/>
    <property type="evidence" value="ECO:0007669"/>
    <property type="project" value="UniProtKB-KW"/>
</dbReference>
<gene>
    <name evidence="2" type="ORF">ACFQ08_36955</name>
</gene>
<dbReference type="SUPFAM" id="SSF142338">
    <property type="entry name" value="CofD-like"/>
    <property type="match status" value="1"/>
</dbReference>
<dbReference type="PANTHER" id="PTHR30135:SF3">
    <property type="entry name" value="GLUCONEOGENESIS FACTOR-RELATED"/>
    <property type="match status" value="1"/>
</dbReference>
<dbReference type="InterPro" id="IPR002882">
    <property type="entry name" value="CofD"/>
</dbReference>